<comment type="caution">
    <text evidence="1">The sequence shown here is derived from an EMBL/GenBank/DDBJ whole genome shotgun (WGS) entry which is preliminary data.</text>
</comment>
<keyword evidence="2" id="KW-1185">Reference proteome</keyword>
<proteinExistence type="predicted"/>
<sequence>MKKIHKKLLLSILISCLLVTLVIVLRSFWYEPEVSITKRPAPVTVPVTPMVHTPEQFGANGFDTKPDTTALQKALNAGGIVQLQNHATYIIDRPLVSKQSIVIETKDYAQAPATILQQSKETAFIFDNKPIASTTVAKNVAYNKPYVVVKDATGMKEGDLLHLRSTKLWYWDNRGYLTKGELHKITKIEGNTIYLDRTTQERYKVDLTETVTATAYPNAKLQIRNVSFAHPNPYNTVMMKVSYTSNAHFDKLSITNSQRVGLLLNATFQSVVSQANVNLGTTKDITSGYGIQDYGGSETLITDSTFMRVRRGVDFSGDTPSRYGTVRHSKAYGYKDGVLASGNSGFGTHSTAEHITFENNYVENFSYGFVTRGTYITIKNNIHTGFSRSFVATSYGNHVNLLHNTYKSRYNSSLENFVVLLDSYRGDMIAAGNTVENIKGPFIKGNAAQLDKTTIMDNNINTR</sequence>
<dbReference type="EMBL" id="JARULN010000015">
    <property type="protein sequence ID" value="MDG5754917.1"/>
    <property type="molecule type" value="Genomic_DNA"/>
</dbReference>
<evidence type="ECO:0008006" key="3">
    <source>
        <dbReference type="Google" id="ProtNLM"/>
    </source>
</evidence>
<dbReference type="Proteomes" id="UP001218246">
    <property type="component" value="Unassembled WGS sequence"/>
</dbReference>
<dbReference type="Gene3D" id="2.160.20.10">
    <property type="entry name" value="Single-stranded right-handed beta-helix, Pectin lyase-like"/>
    <property type="match status" value="1"/>
</dbReference>
<protein>
    <recommendedName>
        <fullName evidence="3">Right-handed parallel beta-helix repeat-containing protein</fullName>
    </recommendedName>
</protein>
<dbReference type="SUPFAM" id="SSF51126">
    <property type="entry name" value="Pectin lyase-like"/>
    <property type="match status" value="1"/>
</dbReference>
<evidence type="ECO:0000313" key="2">
    <source>
        <dbReference type="Proteomes" id="UP001218246"/>
    </source>
</evidence>
<dbReference type="InterPro" id="IPR011050">
    <property type="entry name" value="Pectin_lyase_fold/virulence"/>
</dbReference>
<reference evidence="1 2" key="1">
    <citation type="submission" date="2023-04" db="EMBL/GenBank/DDBJ databases">
        <title>Ectobacillus antri isolated from activated sludge.</title>
        <authorList>
            <person name="Yan P."/>
            <person name="Liu X."/>
        </authorList>
    </citation>
    <scope>NUCLEOTIDE SEQUENCE [LARGE SCALE GENOMIC DNA]</scope>
    <source>
        <strain evidence="1 2">C18H</strain>
    </source>
</reference>
<accession>A0ABT6H8E9</accession>
<organism evidence="1 2">
    <name type="scientific">Ectobacillus antri</name>
    <dbReference type="NCBI Taxonomy" id="2486280"/>
    <lineage>
        <taxon>Bacteria</taxon>
        <taxon>Bacillati</taxon>
        <taxon>Bacillota</taxon>
        <taxon>Bacilli</taxon>
        <taxon>Bacillales</taxon>
        <taxon>Bacillaceae</taxon>
        <taxon>Ectobacillus</taxon>
    </lineage>
</organism>
<dbReference type="InterPro" id="IPR012334">
    <property type="entry name" value="Pectin_lyas_fold"/>
</dbReference>
<dbReference type="SMART" id="SM00710">
    <property type="entry name" value="PbH1"/>
    <property type="match status" value="4"/>
</dbReference>
<gene>
    <name evidence="1" type="ORF">P6P90_13205</name>
</gene>
<dbReference type="InterPro" id="IPR006626">
    <property type="entry name" value="PbH1"/>
</dbReference>
<dbReference type="RefSeq" id="WP_278018539.1">
    <property type="nucleotide sequence ID" value="NZ_JARRRY010000019.1"/>
</dbReference>
<name>A0ABT6H8E9_9BACI</name>
<evidence type="ECO:0000313" key="1">
    <source>
        <dbReference type="EMBL" id="MDG5754917.1"/>
    </source>
</evidence>